<sequence length="55" mass="6556">MHRVIIKCGHENFPSRKIPEKLGFKLSQIESKGEQMANGEWVDLIHYILKREEYQ</sequence>
<gene>
    <name evidence="1" type="ORF">MM239_18130</name>
</gene>
<evidence type="ECO:0000313" key="1">
    <source>
        <dbReference type="EMBL" id="MCH7411319.1"/>
    </source>
</evidence>
<dbReference type="Gene3D" id="3.40.630.30">
    <property type="match status" value="1"/>
</dbReference>
<evidence type="ECO:0000313" key="2">
    <source>
        <dbReference type="Proteomes" id="UP001165489"/>
    </source>
</evidence>
<dbReference type="SUPFAM" id="SSF55729">
    <property type="entry name" value="Acyl-CoA N-acyltransferases (Nat)"/>
    <property type="match status" value="1"/>
</dbReference>
<proteinExistence type="predicted"/>
<reference evidence="1" key="1">
    <citation type="submission" date="2022-03" db="EMBL/GenBank/DDBJ databases">
        <title>De novo assembled genomes of Belliella spp. (Cyclobacteriaceae) strains.</title>
        <authorList>
            <person name="Szabo A."/>
            <person name="Korponai K."/>
            <person name="Felfoldi T."/>
        </authorList>
    </citation>
    <scope>NUCLEOTIDE SEQUENCE</scope>
    <source>
        <strain evidence="1">DSM 111904</strain>
    </source>
</reference>
<name>A0ABS9V4K8_9BACT</name>
<dbReference type="Proteomes" id="UP001165489">
    <property type="component" value="Unassembled WGS sequence"/>
</dbReference>
<dbReference type="RefSeq" id="WP_241349680.1">
    <property type="nucleotide sequence ID" value="NZ_JAKZGP010000070.1"/>
</dbReference>
<dbReference type="InterPro" id="IPR016181">
    <property type="entry name" value="Acyl_CoA_acyltransferase"/>
</dbReference>
<keyword evidence="2" id="KW-1185">Reference proteome</keyword>
<accession>A0ABS9V4K8</accession>
<comment type="caution">
    <text evidence="1">The sequence shown here is derived from an EMBL/GenBank/DDBJ whole genome shotgun (WGS) entry which is preliminary data.</text>
</comment>
<protein>
    <submittedName>
        <fullName evidence="1">GNAT family N-acetyltransferase</fullName>
    </submittedName>
</protein>
<dbReference type="EMBL" id="JAKZGP010000070">
    <property type="protein sequence ID" value="MCH7411319.1"/>
    <property type="molecule type" value="Genomic_DNA"/>
</dbReference>
<organism evidence="1 2">
    <name type="scientific">Belliella filtrata</name>
    <dbReference type="NCBI Taxonomy" id="2923435"/>
    <lineage>
        <taxon>Bacteria</taxon>
        <taxon>Pseudomonadati</taxon>
        <taxon>Bacteroidota</taxon>
        <taxon>Cytophagia</taxon>
        <taxon>Cytophagales</taxon>
        <taxon>Cyclobacteriaceae</taxon>
        <taxon>Belliella</taxon>
    </lineage>
</organism>